<name>A0AAN6USZ5_9PEZI</name>
<dbReference type="AlphaFoldDB" id="A0AAN6USZ5"/>
<dbReference type="Proteomes" id="UP001304895">
    <property type="component" value="Unassembled WGS sequence"/>
</dbReference>
<reference evidence="1" key="1">
    <citation type="journal article" date="2023" name="Mol. Phylogenet. Evol.">
        <title>Genome-scale phylogeny and comparative genomics of the fungal order Sordariales.</title>
        <authorList>
            <person name="Hensen N."/>
            <person name="Bonometti L."/>
            <person name="Westerberg I."/>
            <person name="Brannstrom I.O."/>
            <person name="Guillou S."/>
            <person name="Cros-Aarteil S."/>
            <person name="Calhoun S."/>
            <person name="Haridas S."/>
            <person name="Kuo A."/>
            <person name="Mondo S."/>
            <person name="Pangilinan J."/>
            <person name="Riley R."/>
            <person name="LaButti K."/>
            <person name="Andreopoulos B."/>
            <person name="Lipzen A."/>
            <person name="Chen C."/>
            <person name="Yan M."/>
            <person name="Daum C."/>
            <person name="Ng V."/>
            <person name="Clum A."/>
            <person name="Steindorff A."/>
            <person name="Ohm R.A."/>
            <person name="Martin F."/>
            <person name="Silar P."/>
            <person name="Natvig D.O."/>
            <person name="Lalanne C."/>
            <person name="Gautier V."/>
            <person name="Ament-Velasquez S.L."/>
            <person name="Kruys A."/>
            <person name="Hutchinson M.I."/>
            <person name="Powell A.J."/>
            <person name="Barry K."/>
            <person name="Miller A.N."/>
            <person name="Grigoriev I.V."/>
            <person name="Debuchy R."/>
            <person name="Gladieux P."/>
            <person name="Hiltunen Thoren M."/>
            <person name="Johannesson H."/>
        </authorList>
    </citation>
    <scope>NUCLEOTIDE SEQUENCE</scope>
    <source>
        <strain evidence="1">CBS 123565</strain>
    </source>
</reference>
<accession>A0AAN6USZ5</accession>
<reference evidence="1" key="2">
    <citation type="submission" date="2023-05" db="EMBL/GenBank/DDBJ databases">
        <authorList>
            <consortium name="Lawrence Berkeley National Laboratory"/>
            <person name="Steindorff A."/>
            <person name="Hensen N."/>
            <person name="Bonometti L."/>
            <person name="Westerberg I."/>
            <person name="Brannstrom I.O."/>
            <person name="Guillou S."/>
            <person name="Cros-Aarteil S."/>
            <person name="Calhoun S."/>
            <person name="Haridas S."/>
            <person name="Kuo A."/>
            <person name="Mondo S."/>
            <person name="Pangilinan J."/>
            <person name="Riley R."/>
            <person name="Labutti K."/>
            <person name="Andreopoulos B."/>
            <person name="Lipzen A."/>
            <person name="Chen C."/>
            <person name="Yanf M."/>
            <person name="Daum C."/>
            <person name="Ng V."/>
            <person name="Clum A."/>
            <person name="Ohm R."/>
            <person name="Martin F."/>
            <person name="Silar P."/>
            <person name="Natvig D."/>
            <person name="Lalanne C."/>
            <person name="Gautier V."/>
            <person name="Ament-Velasquez S.L."/>
            <person name="Kruys A."/>
            <person name="Hutchinson M.I."/>
            <person name="Powell A.J."/>
            <person name="Barry K."/>
            <person name="Miller A.N."/>
            <person name="Grigoriev I.V."/>
            <person name="Debuchy R."/>
            <person name="Gladieux P."/>
            <person name="Thoren M.H."/>
            <person name="Johannesson H."/>
        </authorList>
    </citation>
    <scope>NUCLEOTIDE SEQUENCE</scope>
    <source>
        <strain evidence="1">CBS 123565</strain>
    </source>
</reference>
<evidence type="ECO:0000313" key="1">
    <source>
        <dbReference type="EMBL" id="KAK4137341.1"/>
    </source>
</evidence>
<proteinExistence type="predicted"/>
<comment type="caution">
    <text evidence="1">The sequence shown here is derived from an EMBL/GenBank/DDBJ whole genome shotgun (WGS) entry which is preliminary data.</text>
</comment>
<protein>
    <submittedName>
        <fullName evidence="1">Uncharacterized protein</fullName>
    </submittedName>
</protein>
<gene>
    <name evidence="1" type="ORF">BT67DRAFT_103793</name>
</gene>
<sequence>MGTLGQPAAGQTCAKEKAEAGCGVLVTSLLEVRYKVSCQPAHRNDIYWQPSRGRRPANHGTRKTNYPRCPLLHNANSPGCPDMNFFVRQSFGHSSVQGLGSPAACRGHFGNPGSLGSVSRPAARHIQPYCVLVYRTVTVRRRSHIFCITTLAVLGHSFPYLAVVCSLYVGS</sequence>
<dbReference type="EMBL" id="MU853402">
    <property type="protein sequence ID" value="KAK4137341.1"/>
    <property type="molecule type" value="Genomic_DNA"/>
</dbReference>
<keyword evidence="2" id="KW-1185">Reference proteome</keyword>
<evidence type="ECO:0000313" key="2">
    <source>
        <dbReference type="Proteomes" id="UP001304895"/>
    </source>
</evidence>
<organism evidence="1 2">
    <name type="scientific">Trichocladium antarcticum</name>
    <dbReference type="NCBI Taxonomy" id="1450529"/>
    <lineage>
        <taxon>Eukaryota</taxon>
        <taxon>Fungi</taxon>
        <taxon>Dikarya</taxon>
        <taxon>Ascomycota</taxon>
        <taxon>Pezizomycotina</taxon>
        <taxon>Sordariomycetes</taxon>
        <taxon>Sordariomycetidae</taxon>
        <taxon>Sordariales</taxon>
        <taxon>Chaetomiaceae</taxon>
        <taxon>Trichocladium</taxon>
    </lineage>
</organism>